<organism evidence="1">
    <name type="scientific">Arundo donax</name>
    <name type="common">Giant reed</name>
    <name type="synonym">Donax arundinaceus</name>
    <dbReference type="NCBI Taxonomy" id="35708"/>
    <lineage>
        <taxon>Eukaryota</taxon>
        <taxon>Viridiplantae</taxon>
        <taxon>Streptophyta</taxon>
        <taxon>Embryophyta</taxon>
        <taxon>Tracheophyta</taxon>
        <taxon>Spermatophyta</taxon>
        <taxon>Magnoliopsida</taxon>
        <taxon>Liliopsida</taxon>
        <taxon>Poales</taxon>
        <taxon>Poaceae</taxon>
        <taxon>PACMAD clade</taxon>
        <taxon>Arundinoideae</taxon>
        <taxon>Arundineae</taxon>
        <taxon>Arundo</taxon>
    </lineage>
</organism>
<reference evidence="1" key="2">
    <citation type="journal article" date="2015" name="Data Brief">
        <title>Shoot transcriptome of the giant reed, Arundo donax.</title>
        <authorList>
            <person name="Barrero R.A."/>
            <person name="Guerrero F.D."/>
            <person name="Moolhuijzen P."/>
            <person name="Goolsby J.A."/>
            <person name="Tidwell J."/>
            <person name="Bellgard S.E."/>
            <person name="Bellgard M.I."/>
        </authorList>
    </citation>
    <scope>NUCLEOTIDE SEQUENCE</scope>
    <source>
        <tissue evidence="1">Shoot tissue taken approximately 20 cm above the soil surface</tissue>
    </source>
</reference>
<reference evidence="1" key="1">
    <citation type="submission" date="2014-09" db="EMBL/GenBank/DDBJ databases">
        <authorList>
            <person name="Magalhaes I.L.F."/>
            <person name="Oliveira U."/>
            <person name="Santos F.R."/>
            <person name="Vidigal T.H.D.A."/>
            <person name="Brescovit A.D."/>
            <person name="Santos A.J."/>
        </authorList>
    </citation>
    <scope>NUCLEOTIDE SEQUENCE</scope>
    <source>
        <tissue evidence="1">Shoot tissue taken approximately 20 cm above the soil surface</tissue>
    </source>
</reference>
<protein>
    <submittedName>
        <fullName evidence="1">Uncharacterized protein</fullName>
    </submittedName>
</protein>
<accession>A0A0A9CKT7</accession>
<sequence length="21" mass="2543">MIMVNFIDHIYLYQRVCTIVA</sequence>
<proteinExistence type="predicted"/>
<name>A0A0A9CKT7_ARUDO</name>
<evidence type="ECO:0000313" key="1">
    <source>
        <dbReference type="EMBL" id="JAD74015.1"/>
    </source>
</evidence>
<dbReference type="EMBL" id="GBRH01223880">
    <property type="protein sequence ID" value="JAD74015.1"/>
    <property type="molecule type" value="Transcribed_RNA"/>
</dbReference>
<dbReference type="AlphaFoldDB" id="A0A0A9CKT7"/>